<dbReference type="GO" id="GO:0005737">
    <property type="term" value="C:cytoplasm"/>
    <property type="evidence" value="ECO:0007669"/>
    <property type="project" value="UniProtKB-ARBA"/>
</dbReference>
<feature type="transmembrane region" description="Helical" evidence="7">
    <location>
        <begin position="538"/>
        <end position="566"/>
    </location>
</feature>
<dbReference type="GO" id="GO:0016020">
    <property type="term" value="C:membrane"/>
    <property type="evidence" value="ECO:0007669"/>
    <property type="project" value="UniProtKB-SubCell"/>
</dbReference>
<keyword evidence="4 7" id="KW-0732">Signal</keyword>
<dbReference type="Proteomes" id="UP000054845">
    <property type="component" value="Unassembled WGS sequence"/>
</dbReference>
<sequence>MRTTSLFSALAVLWPAACQAWYLPGAAPRSYAPGDVVPFTVNALAPAASSPGLPPSSAQGTVSSSTQLKSITSVNYYEPRLHFCRPPGGEVSQTESLGAVLFGDRIYNSPIEAHLLKNESCQHICTSSVPKEDFGYINDKIQEQYAVNWMVDGLPAATKRVADRTREIFYSIGFPLGRQFDHHGLELKTPALHNHYEALIEYHQHAPNEYRIVGATVWPESKDSLRGSAGSKPDCGNVDLLTLDESSSGAGKEVAYTITTYWIESKTPWATRWDNYLRVFDPRIHFFALANSVIVVVFLIIMVGMILARSVSRDIHRYNAIDLDEDVQEEYGWKLVHADIGRTPSRPLLLAVMVGTGTQLVAMAGVTLVFALLGFLSPSNRGSLGTVMVVTWTLFGGVSGYFSSRIHVSLNGEDWKKCTFLTAFAFPFVVFSSILAINFFLLVSGSSGAIPFGTLLALVALWFLISVPLTLVGSFLGIRSGGWATPTRTNAIPRQIPPVQWYLRPLQSAIMAGILPFGAAFLELFFVLNSLFGTRIYVAFGFLALTFIVTALTTATVTILYTYFALCAEDYRWHWRAFMTGGGSSFWLFAYGLFYWATRLSLPGLSTKILYLGYLSLLGLVNFLLFGSIGYFAAWMAVKRMYTAVRVD</sequence>
<feature type="transmembrane region" description="Helical" evidence="7">
    <location>
        <begin position="609"/>
        <end position="638"/>
    </location>
</feature>
<evidence type="ECO:0000256" key="2">
    <source>
        <dbReference type="ARBA" id="ARBA00005227"/>
    </source>
</evidence>
<feature type="transmembrane region" description="Helical" evidence="7">
    <location>
        <begin position="348"/>
        <end position="376"/>
    </location>
</feature>
<comment type="similarity">
    <text evidence="2 7">Belongs to the nonaspanin (TM9SF) (TC 9.A.2) family.</text>
</comment>
<feature type="transmembrane region" description="Helical" evidence="7">
    <location>
        <begin position="509"/>
        <end position="532"/>
    </location>
</feature>
<evidence type="ECO:0000313" key="8">
    <source>
        <dbReference type="EMBL" id="CEH19534.1"/>
    </source>
</evidence>
<proteinExistence type="inferred from homology"/>
<feature type="transmembrane region" description="Helical" evidence="7">
    <location>
        <begin position="382"/>
        <end position="402"/>
    </location>
</feature>
<feature type="chain" id="PRO_5007355539" description="Transmembrane 9 superfamily member" evidence="7">
    <location>
        <begin position="21"/>
        <end position="648"/>
    </location>
</feature>
<feature type="signal peptide" evidence="7">
    <location>
        <begin position="1"/>
        <end position="20"/>
    </location>
</feature>
<reference evidence="8 9" key="1">
    <citation type="submission" date="2014-09" db="EMBL/GenBank/DDBJ databases">
        <authorList>
            <person name="Magalhaes I.L.F."/>
            <person name="Oliveira U."/>
            <person name="Santos F.R."/>
            <person name="Vidigal T.H.D.A."/>
            <person name="Brescovit A.D."/>
            <person name="Santos A.J."/>
        </authorList>
    </citation>
    <scope>NUCLEOTIDE SEQUENCE [LARGE SCALE GENOMIC DNA]</scope>
</reference>
<feature type="transmembrane region" description="Helical" evidence="7">
    <location>
        <begin position="578"/>
        <end position="597"/>
    </location>
</feature>
<evidence type="ECO:0000256" key="7">
    <source>
        <dbReference type="RuleBase" id="RU363079"/>
    </source>
</evidence>
<keyword evidence="9" id="KW-1185">Reference proteome</keyword>
<comment type="subcellular location">
    <subcellularLocation>
        <location evidence="1">Membrane</location>
        <topology evidence="1">Multi-pass membrane protein</topology>
    </subcellularLocation>
</comment>
<keyword evidence="5 7" id="KW-1133">Transmembrane helix</keyword>
<feature type="transmembrane region" description="Helical" evidence="7">
    <location>
        <begin position="423"/>
        <end position="443"/>
    </location>
</feature>
<dbReference type="PANTHER" id="PTHR10766:SF111">
    <property type="entry name" value="TRANSMEMBRANE 9 SUPERFAMILY MEMBER 2"/>
    <property type="match status" value="1"/>
</dbReference>
<dbReference type="InterPro" id="IPR004240">
    <property type="entry name" value="EMP70"/>
</dbReference>
<protein>
    <recommendedName>
        <fullName evidence="7">Transmembrane 9 superfamily member</fullName>
    </recommendedName>
</protein>
<keyword evidence="3 7" id="KW-0812">Transmembrane</keyword>
<feature type="transmembrane region" description="Helical" evidence="7">
    <location>
        <begin position="455"/>
        <end position="478"/>
    </location>
</feature>
<dbReference type="AlphaFoldDB" id="A0A0P1BS37"/>
<evidence type="ECO:0000256" key="1">
    <source>
        <dbReference type="ARBA" id="ARBA00004141"/>
    </source>
</evidence>
<evidence type="ECO:0000256" key="4">
    <source>
        <dbReference type="ARBA" id="ARBA00022729"/>
    </source>
</evidence>
<feature type="transmembrane region" description="Helical" evidence="7">
    <location>
        <begin position="284"/>
        <end position="308"/>
    </location>
</feature>
<dbReference type="PANTHER" id="PTHR10766">
    <property type="entry name" value="TRANSMEMBRANE 9 SUPERFAMILY PROTEIN"/>
    <property type="match status" value="1"/>
</dbReference>
<name>A0A0P1BS37_9BASI</name>
<evidence type="ECO:0000313" key="9">
    <source>
        <dbReference type="Proteomes" id="UP000054845"/>
    </source>
</evidence>
<evidence type="ECO:0000256" key="6">
    <source>
        <dbReference type="ARBA" id="ARBA00023136"/>
    </source>
</evidence>
<dbReference type="GO" id="GO:0072657">
    <property type="term" value="P:protein localization to membrane"/>
    <property type="evidence" value="ECO:0007669"/>
    <property type="project" value="TreeGrafter"/>
</dbReference>
<dbReference type="OrthoDB" id="1666796at2759"/>
<dbReference type="STRING" id="401625.A0A0P1BS37"/>
<dbReference type="GO" id="GO:0007034">
    <property type="term" value="P:vacuolar transport"/>
    <property type="evidence" value="ECO:0007669"/>
    <property type="project" value="TreeGrafter"/>
</dbReference>
<evidence type="ECO:0000256" key="3">
    <source>
        <dbReference type="ARBA" id="ARBA00022692"/>
    </source>
</evidence>
<accession>A0A0P1BS37</accession>
<evidence type="ECO:0000256" key="5">
    <source>
        <dbReference type="ARBA" id="ARBA00022989"/>
    </source>
</evidence>
<dbReference type="Pfam" id="PF02990">
    <property type="entry name" value="EMP70"/>
    <property type="match status" value="1"/>
</dbReference>
<organism evidence="8 9">
    <name type="scientific">Ceraceosorus bombacis</name>
    <dbReference type="NCBI Taxonomy" id="401625"/>
    <lineage>
        <taxon>Eukaryota</taxon>
        <taxon>Fungi</taxon>
        <taxon>Dikarya</taxon>
        <taxon>Basidiomycota</taxon>
        <taxon>Ustilaginomycotina</taxon>
        <taxon>Exobasidiomycetes</taxon>
        <taxon>Ceraceosorales</taxon>
        <taxon>Ceraceosoraceae</taxon>
        <taxon>Ceraceosorus</taxon>
    </lineage>
</organism>
<dbReference type="EMBL" id="CCYA01000389">
    <property type="protein sequence ID" value="CEH19534.1"/>
    <property type="molecule type" value="Genomic_DNA"/>
</dbReference>
<keyword evidence="6 7" id="KW-0472">Membrane</keyword>